<accession>A0A1R2D4D3</accession>
<comment type="caution">
    <text evidence="1">The sequence shown here is derived from an EMBL/GenBank/DDBJ whole genome shotgun (WGS) entry which is preliminary data.</text>
</comment>
<evidence type="ECO:0000313" key="1">
    <source>
        <dbReference type="EMBL" id="OMJ96124.1"/>
    </source>
</evidence>
<name>A0A1R2D4D3_9CILI</name>
<proteinExistence type="predicted"/>
<dbReference type="Proteomes" id="UP000187209">
    <property type="component" value="Unassembled WGS sequence"/>
</dbReference>
<keyword evidence="2" id="KW-1185">Reference proteome</keyword>
<reference evidence="1 2" key="1">
    <citation type="submission" date="2016-11" db="EMBL/GenBank/DDBJ databases">
        <title>The macronuclear genome of Stentor coeruleus: a giant cell with tiny introns.</title>
        <authorList>
            <person name="Slabodnick M."/>
            <person name="Ruby J.G."/>
            <person name="Reiff S.B."/>
            <person name="Swart E.C."/>
            <person name="Gosai S."/>
            <person name="Prabakaran S."/>
            <person name="Witkowska E."/>
            <person name="Larue G.E."/>
            <person name="Fisher S."/>
            <person name="Freeman R.M."/>
            <person name="Gunawardena J."/>
            <person name="Chu W."/>
            <person name="Stover N.A."/>
            <person name="Gregory B.D."/>
            <person name="Nowacki M."/>
            <person name="Derisi J."/>
            <person name="Roy S.W."/>
            <person name="Marshall W.F."/>
            <person name="Sood P."/>
        </authorList>
    </citation>
    <scope>NUCLEOTIDE SEQUENCE [LARGE SCALE GENOMIC DNA]</scope>
    <source>
        <strain evidence="1">WM001</strain>
    </source>
</reference>
<dbReference type="AlphaFoldDB" id="A0A1R2D4D3"/>
<dbReference type="EMBL" id="MPUH01000003">
    <property type="protein sequence ID" value="OMJ96124.1"/>
    <property type="molecule type" value="Genomic_DNA"/>
</dbReference>
<organism evidence="1 2">
    <name type="scientific">Stentor coeruleus</name>
    <dbReference type="NCBI Taxonomy" id="5963"/>
    <lineage>
        <taxon>Eukaryota</taxon>
        <taxon>Sar</taxon>
        <taxon>Alveolata</taxon>
        <taxon>Ciliophora</taxon>
        <taxon>Postciliodesmatophora</taxon>
        <taxon>Heterotrichea</taxon>
        <taxon>Heterotrichida</taxon>
        <taxon>Stentoridae</taxon>
        <taxon>Stentor</taxon>
    </lineage>
</organism>
<evidence type="ECO:0000313" key="2">
    <source>
        <dbReference type="Proteomes" id="UP000187209"/>
    </source>
</evidence>
<sequence length="453" mass="53261">MSKTFDFDDLSTLSLTYDVCARIDNSYLTKRISRLNPSLIIETRPKTQSSKYKGKELNSIDKKIIPELRAAVEILKTRLNSTSELKLVSRPCTRYKLDNREVISPGKYHKVSASNGGHEFSKSPRLQETIYHQISRLATSKFQVSPGPIEKKNKKNAKNAQKYFKDAREKNISHNKKVYDVANNWKIKNYMEIQQKKQDLMNKMENMKWKENKEVIFKAKTHWSKIIIDIAVASIIQVKTKIKIIKAKRLKKLIIFIKIMSTVLGKFGKILKRKRKFLEYKNIRFLATPMIEWINHERVNLSKTVSRNVWKIVNNNHLFLFIYSWRKNIYKIQFYIRKYLAVREARIIVMTKMYNKLITINPNKDSSRRATLPLSNFLGILNVAPASKRRIVMDYIKNYLHNYAKDSAKNGKKSLRLYLNKEAMISYFLIASNGLQNSVKGRKRNTEFFNHFT</sequence>
<gene>
    <name evidence="1" type="ORF">SteCoe_301</name>
</gene>
<protein>
    <submittedName>
        <fullName evidence="1">Uncharacterized protein</fullName>
    </submittedName>
</protein>